<protein>
    <submittedName>
        <fullName evidence="1">Uncharacterized protein</fullName>
    </submittedName>
</protein>
<name>A0A0E2B9L2_9LEPT</name>
<dbReference type="RefSeq" id="WP_004474632.1">
    <property type="nucleotide sequence ID" value="NZ_AHON02000083.1"/>
</dbReference>
<keyword evidence="2" id="KW-1185">Reference proteome</keyword>
<dbReference type="EMBL" id="AHON02000083">
    <property type="protein sequence ID" value="EKO32038.1"/>
    <property type="molecule type" value="Genomic_DNA"/>
</dbReference>
<evidence type="ECO:0000313" key="2">
    <source>
        <dbReference type="Proteomes" id="UP000006329"/>
    </source>
</evidence>
<dbReference type="AlphaFoldDB" id="A0A0E2B9L2"/>
<dbReference type="Proteomes" id="UP000006329">
    <property type="component" value="Unassembled WGS sequence"/>
</dbReference>
<gene>
    <name evidence="1" type="ORF">LEP1GSC179_1447</name>
</gene>
<comment type="caution">
    <text evidence="1">The sequence shown here is derived from an EMBL/GenBank/DDBJ whole genome shotgun (WGS) entry which is preliminary data.</text>
</comment>
<accession>A0A0E2B9L2</accession>
<organism evidence="1 2">
    <name type="scientific">Leptospira santarosai str. MOR084</name>
    <dbReference type="NCBI Taxonomy" id="1049984"/>
    <lineage>
        <taxon>Bacteria</taxon>
        <taxon>Pseudomonadati</taxon>
        <taxon>Spirochaetota</taxon>
        <taxon>Spirochaetia</taxon>
        <taxon>Leptospirales</taxon>
        <taxon>Leptospiraceae</taxon>
        <taxon>Leptospira</taxon>
    </lineage>
</organism>
<proteinExistence type="predicted"/>
<sequence length="115" mass="13292">MKVKVAHLLRKVEEMDRDILELGKIQERISSDRDYSEILKDSIRQEMANLESGKSEILSLKIKEESAKIGFLKNSGKSSPAEMKNLYSSREKNLTREISVEIPEPKTTRKTIHKY</sequence>
<evidence type="ECO:0000313" key="1">
    <source>
        <dbReference type="EMBL" id="EKO32038.1"/>
    </source>
</evidence>
<reference evidence="1" key="1">
    <citation type="submission" date="2012-10" db="EMBL/GenBank/DDBJ databases">
        <authorList>
            <person name="Harkins D.M."/>
            <person name="Durkin A.S."/>
            <person name="Brinkac L.M."/>
            <person name="Haft D.H."/>
            <person name="Selengut J.D."/>
            <person name="Sanka R."/>
            <person name="DePew J."/>
            <person name="Purushe J."/>
            <person name="Matthias M.A."/>
            <person name="Vinetz J.M."/>
            <person name="Sutton G.G."/>
            <person name="Nierman W.C."/>
            <person name="Fouts D.E."/>
        </authorList>
    </citation>
    <scope>NUCLEOTIDE SEQUENCE [LARGE SCALE GENOMIC DNA]</scope>
    <source>
        <strain evidence="1">MOR084</strain>
    </source>
</reference>